<dbReference type="Proteomes" id="UP000011864">
    <property type="component" value="Chromosome"/>
</dbReference>
<gene>
    <name evidence="1" type="ORF">C427_3434</name>
</gene>
<dbReference type="EMBL" id="CP003837">
    <property type="protein sequence ID" value="AGH45543.1"/>
    <property type="molecule type" value="Genomic_DNA"/>
</dbReference>
<organism evidence="1 2">
    <name type="scientific">Paraglaciecola psychrophila 170</name>
    <dbReference type="NCBI Taxonomy" id="1129794"/>
    <lineage>
        <taxon>Bacteria</taxon>
        <taxon>Pseudomonadati</taxon>
        <taxon>Pseudomonadota</taxon>
        <taxon>Gammaproteobacteria</taxon>
        <taxon>Alteromonadales</taxon>
        <taxon>Alteromonadaceae</taxon>
        <taxon>Paraglaciecola</taxon>
    </lineage>
</organism>
<name>M4RSB5_9ALTE</name>
<dbReference type="PATRIC" id="fig|1129794.4.peg.3413"/>
<keyword evidence="2" id="KW-1185">Reference proteome</keyword>
<protein>
    <submittedName>
        <fullName evidence="1">Uncharacterized protein</fullName>
    </submittedName>
</protein>
<accession>M4RSB5</accession>
<dbReference type="HOGENOM" id="CLU_3274057_0_0_6"/>
<dbReference type="AlphaFoldDB" id="M4RSB5"/>
<reference evidence="1 2" key="1">
    <citation type="journal article" date="2013" name="Genome Announc.">
        <title>Complete Genome Sequence of Glaciecola psychrophila Strain 170T.</title>
        <authorList>
            <person name="Yin J."/>
            <person name="Chen J."/>
            <person name="Liu G."/>
            <person name="Yu Y."/>
            <person name="Song L."/>
            <person name="Wang X."/>
            <person name="Qu X."/>
        </authorList>
    </citation>
    <scope>NUCLEOTIDE SEQUENCE [LARGE SCALE GENOMIC DNA]</scope>
    <source>
        <strain evidence="1 2">170</strain>
    </source>
</reference>
<sequence length="41" mass="4909">MFIKSYNSGGYMMKQIEELFNVHYSLLSRLVVRNRKLSVKK</sequence>
<evidence type="ECO:0000313" key="1">
    <source>
        <dbReference type="EMBL" id="AGH45543.1"/>
    </source>
</evidence>
<dbReference type="KEGG" id="gps:C427_3434"/>
<proteinExistence type="predicted"/>
<evidence type="ECO:0000313" key="2">
    <source>
        <dbReference type="Proteomes" id="UP000011864"/>
    </source>
</evidence>